<comment type="caution">
    <text evidence="3">The sequence shown here is derived from an EMBL/GenBank/DDBJ whole genome shotgun (WGS) entry which is preliminary data.</text>
</comment>
<dbReference type="EMBL" id="MU827308">
    <property type="protein sequence ID" value="KAJ7361768.1"/>
    <property type="molecule type" value="Genomic_DNA"/>
</dbReference>
<dbReference type="Gene3D" id="3.90.226.10">
    <property type="entry name" value="2-enoyl-CoA Hydratase, Chain A, domain 1"/>
    <property type="match status" value="1"/>
</dbReference>
<proteinExistence type="inferred from homology"/>
<dbReference type="AlphaFoldDB" id="A0A9W9YPP6"/>
<organism evidence="3 4">
    <name type="scientific">Desmophyllum pertusum</name>
    <dbReference type="NCBI Taxonomy" id="174260"/>
    <lineage>
        <taxon>Eukaryota</taxon>
        <taxon>Metazoa</taxon>
        <taxon>Cnidaria</taxon>
        <taxon>Anthozoa</taxon>
        <taxon>Hexacorallia</taxon>
        <taxon>Scleractinia</taxon>
        <taxon>Caryophylliina</taxon>
        <taxon>Caryophylliidae</taxon>
        <taxon>Desmophyllum</taxon>
    </lineage>
</organism>
<accession>A0A9W9YPP6</accession>
<evidence type="ECO:0000256" key="2">
    <source>
        <dbReference type="RuleBase" id="RU003707"/>
    </source>
</evidence>
<dbReference type="PANTHER" id="PTHR43802:SF1">
    <property type="entry name" value="IP11341P-RELATED"/>
    <property type="match status" value="1"/>
</dbReference>
<dbReference type="NCBIfam" id="NF006108">
    <property type="entry name" value="PRK08259.1"/>
    <property type="match status" value="1"/>
</dbReference>
<dbReference type="OrthoDB" id="448450at2759"/>
<dbReference type="Pfam" id="PF00378">
    <property type="entry name" value="ECH_1"/>
    <property type="match status" value="1"/>
</dbReference>
<name>A0A9W9YPP6_9CNID</name>
<dbReference type="InterPro" id="IPR001753">
    <property type="entry name" value="Enoyl-CoA_hydra/iso"/>
</dbReference>
<gene>
    <name evidence="3" type="ORF">OS493_014409</name>
</gene>
<evidence type="ECO:0008006" key="5">
    <source>
        <dbReference type="Google" id="ProtNLM"/>
    </source>
</evidence>
<dbReference type="PROSITE" id="PS00166">
    <property type="entry name" value="ENOYL_COA_HYDRATASE"/>
    <property type="match status" value="1"/>
</dbReference>
<dbReference type="InterPro" id="IPR018376">
    <property type="entry name" value="Enoyl-CoA_hyd/isom_CS"/>
</dbReference>
<dbReference type="GO" id="GO:0003824">
    <property type="term" value="F:catalytic activity"/>
    <property type="evidence" value="ECO:0007669"/>
    <property type="project" value="InterPro"/>
</dbReference>
<reference evidence="3" key="1">
    <citation type="submission" date="2023-01" db="EMBL/GenBank/DDBJ databases">
        <title>Genome assembly of the deep-sea coral Lophelia pertusa.</title>
        <authorList>
            <person name="Herrera S."/>
            <person name="Cordes E."/>
        </authorList>
    </citation>
    <scope>NUCLEOTIDE SEQUENCE</scope>
    <source>
        <strain evidence="3">USNM1676648</strain>
        <tissue evidence="3">Polyp</tissue>
    </source>
</reference>
<comment type="similarity">
    <text evidence="1 2">Belongs to the enoyl-CoA hydratase/isomerase family.</text>
</comment>
<dbReference type="CDD" id="cd06558">
    <property type="entry name" value="crotonase-like"/>
    <property type="match status" value="1"/>
</dbReference>
<dbReference type="PANTHER" id="PTHR43802">
    <property type="entry name" value="ENOYL-COA HYDRATASE"/>
    <property type="match status" value="1"/>
</dbReference>
<keyword evidence="4" id="KW-1185">Reference proteome</keyword>
<evidence type="ECO:0000313" key="4">
    <source>
        <dbReference type="Proteomes" id="UP001163046"/>
    </source>
</evidence>
<evidence type="ECO:0000256" key="1">
    <source>
        <dbReference type="ARBA" id="ARBA00005254"/>
    </source>
</evidence>
<sequence length="261" mass="28141">MAALVETEKDGNILLVSIARPEKRNAVNTEIAQELAEAFRSFEIDDEAAVAVLYGKGDSFCAGYDLEEISTKGPEEFLKSIAPPGEGDGPMGPTRLKLTKPVIGAIEGLAVAGGMELALMCDLRVVAEDMKMGIFNRRLSFPMLDGGSTRLPFIVGLSRALDLIMTGRPVDAKEALSIGLANRVVPKGTAVEEATKLAKMIAGFPGEALKADRKSAFYSTFNADSFYDALTYEYRKGVKLTTIKADFEGAKGSYEEYLAEY</sequence>
<protein>
    <recommendedName>
        <fullName evidence="5">Enoyl-CoA hydratase</fullName>
    </recommendedName>
</protein>
<dbReference type="Proteomes" id="UP001163046">
    <property type="component" value="Unassembled WGS sequence"/>
</dbReference>
<evidence type="ECO:0000313" key="3">
    <source>
        <dbReference type="EMBL" id="KAJ7361768.1"/>
    </source>
</evidence>
<dbReference type="InterPro" id="IPR029045">
    <property type="entry name" value="ClpP/crotonase-like_dom_sf"/>
</dbReference>
<dbReference type="SUPFAM" id="SSF52096">
    <property type="entry name" value="ClpP/crotonase"/>
    <property type="match status" value="1"/>
</dbReference>